<dbReference type="Gene3D" id="3.30.1440.10">
    <property type="match status" value="1"/>
</dbReference>
<feature type="domain" description="Large ribosomal subunit protein uL5 C-terminal" evidence="5">
    <location>
        <begin position="166"/>
        <end position="263"/>
    </location>
</feature>
<evidence type="ECO:0000259" key="5">
    <source>
        <dbReference type="Pfam" id="PF00673"/>
    </source>
</evidence>
<comment type="caution">
    <text evidence="6">The sequence shown here is derived from an EMBL/GenBank/DDBJ whole genome shotgun (WGS) entry which is preliminary data.</text>
</comment>
<dbReference type="Proteomes" id="UP001150569">
    <property type="component" value="Unassembled WGS sequence"/>
</dbReference>
<dbReference type="InterPro" id="IPR031309">
    <property type="entry name" value="Ribosomal_uL5_C"/>
</dbReference>
<feature type="compositionally biased region" description="Basic residues" evidence="4">
    <location>
        <begin position="90"/>
        <end position="99"/>
    </location>
</feature>
<evidence type="ECO:0000256" key="4">
    <source>
        <dbReference type="SAM" id="MobiDB-lite"/>
    </source>
</evidence>
<reference evidence="6" key="1">
    <citation type="submission" date="2022-07" db="EMBL/GenBank/DDBJ databases">
        <title>Phylogenomic reconstructions and comparative analyses of Kickxellomycotina fungi.</title>
        <authorList>
            <person name="Reynolds N.K."/>
            <person name="Stajich J.E."/>
            <person name="Barry K."/>
            <person name="Grigoriev I.V."/>
            <person name="Crous P."/>
            <person name="Smith M.E."/>
        </authorList>
    </citation>
    <scope>NUCLEOTIDE SEQUENCE</scope>
    <source>
        <strain evidence="6">RSA 861</strain>
    </source>
</reference>
<dbReference type="AlphaFoldDB" id="A0A9W7ZLM8"/>
<gene>
    <name evidence="6" type="primary">mrpl7_2</name>
    <name evidence="6" type="ORF">IWQ60_012304</name>
</gene>
<evidence type="ECO:0000256" key="1">
    <source>
        <dbReference type="ARBA" id="ARBA00008553"/>
    </source>
</evidence>
<feature type="compositionally biased region" description="Pro residues" evidence="4">
    <location>
        <begin position="79"/>
        <end position="88"/>
    </location>
</feature>
<evidence type="ECO:0000313" key="7">
    <source>
        <dbReference type="Proteomes" id="UP001150569"/>
    </source>
</evidence>
<keyword evidence="7" id="KW-1185">Reference proteome</keyword>
<dbReference type="SUPFAM" id="SSF55282">
    <property type="entry name" value="RL5-like"/>
    <property type="match status" value="1"/>
</dbReference>
<comment type="similarity">
    <text evidence="1">Belongs to the universal ribosomal protein uL5 family.</text>
</comment>
<dbReference type="GO" id="GO:1990904">
    <property type="term" value="C:ribonucleoprotein complex"/>
    <property type="evidence" value="ECO:0007669"/>
    <property type="project" value="UniProtKB-KW"/>
</dbReference>
<accession>A0A9W7ZLM8</accession>
<dbReference type="GO" id="GO:0003735">
    <property type="term" value="F:structural constituent of ribosome"/>
    <property type="evidence" value="ECO:0007669"/>
    <property type="project" value="InterPro"/>
</dbReference>
<dbReference type="GO" id="GO:0005840">
    <property type="term" value="C:ribosome"/>
    <property type="evidence" value="ECO:0007669"/>
    <property type="project" value="UniProtKB-KW"/>
</dbReference>
<dbReference type="EMBL" id="JANBPT010001756">
    <property type="protein sequence ID" value="KAJ1905346.1"/>
    <property type="molecule type" value="Genomic_DNA"/>
</dbReference>
<dbReference type="InterPro" id="IPR022803">
    <property type="entry name" value="Ribosomal_uL5_dom_sf"/>
</dbReference>
<evidence type="ECO:0000256" key="2">
    <source>
        <dbReference type="ARBA" id="ARBA00022980"/>
    </source>
</evidence>
<dbReference type="OrthoDB" id="539541at2759"/>
<dbReference type="Pfam" id="PF00673">
    <property type="entry name" value="Ribosomal_L5_C"/>
    <property type="match status" value="1"/>
</dbReference>
<protein>
    <submittedName>
        <fullName evidence="6">Ribosomal protein</fullName>
    </submittedName>
</protein>
<proteinExistence type="inferred from homology"/>
<sequence>MQALRSISRRSLGSLRAPAASTPVSAGHRAFSVTAHSDYRCRLREHYNRTLRDDIMTITYEHPNLTNPSASAVDSTPAVSPPPSPNAPKRPARNARPKRQPVPPSSPFNIYGLQSVTVHVRMKEALENKFNLLSGIMALQCMTGKRAEICYSRVDASSFKLRKGLPISVKVTLEGDDMYAFLDKLVEIVLPQIKEWRGLPRDAGDRNGNISFGFGPHVMGLFPDIENVYDMIPKIVGFHVNITTTAQRDPPARLVVSGFQIPFDQGNERV</sequence>
<keyword evidence="2 6" id="KW-0689">Ribosomal protein</keyword>
<feature type="compositionally biased region" description="Low complexity" evidence="4">
    <location>
        <begin position="68"/>
        <end position="78"/>
    </location>
</feature>
<evidence type="ECO:0000256" key="3">
    <source>
        <dbReference type="ARBA" id="ARBA00023274"/>
    </source>
</evidence>
<dbReference type="InterPro" id="IPR002132">
    <property type="entry name" value="Ribosomal_uL5"/>
</dbReference>
<feature type="region of interest" description="Disordered" evidence="4">
    <location>
        <begin position="65"/>
        <end position="106"/>
    </location>
</feature>
<dbReference type="GO" id="GO:0006412">
    <property type="term" value="P:translation"/>
    <property type="evidence" value="ECO:0007669"/>
    <property type="project" value="InterPro"/>
</dbReference>
<organism evidence="6 7">
    <name type="scientific">Tieghemiomyces parasiticus</name>
    <dbReference type="NCBI Taxonomy" id="78921"/>
    <lineage>
        <taxon>Eukaryota</taxon>
        <taxon>Fungi</taxon>
        <taxon>Fungi incertae sedis</taxon>
        <taxon>Zoopagomycota</taxon>
        <taxon>Kickxellomycotina</taxon>
        <taxon>Dimargaritomycetes</taxon>
        <taxon>Dimargaritales</taxon>
        <taxon>Dimargaritaceae</taxon>
        <taxon>Tieghemiomyces</taxon>
    </lineage>
</organism>
<dbReference type="PANTHER" id="PTHR11994">
    <property type="entry name" value="60S RIBOSOMAL PROTEIN L11-RELATED"/>
    <property type="match status" value="1"/>
</dbReference>
<name>A0A9W7ZLM8_9FUNG</name>
<evidence type="ECO:0000313" key="6">
    <source>
        <dbReference type="EMBL" id="KAJ1905346.1"/>
    </source>
</evidence>
<keyword evidence="3" id="KW-0687">Ribonucleoprotein</keyword>